<organism evidence="11 12">
    <name type="scientific">Segniliparus rotundus (strain ATCC BAA-972 / CDC 1076 / CIP 108378 / DSM 44985 / JCM 13578)</name>
    <dbReference type="NCBI Taxonomy" id="640132"/>
    <lineage>
        <taxon>Bacteria</taxon>
        <taxon>Bacillati</taxon>
        <taxon>Actinomycetota</taxon>
        <taxon>Actinomycetes</taxon>
        <taxon>Mycobacteriales</taxon>
        <taxon>Segniliparaceae</taxon>
        <taxon>Segniliparus</taxon>
    </lineage>
</organism>
<dbReference type="Proteomes" id="UP000002247">
    <property type="component" value="Chromosome"/>
</dbReference>
<sequence length="807" mass="85506">MRLLCYTVLAGVLIAGICFPLVGGGALAAGGIASSIEKFAGDLLAGNVPGVSTILDSKGNTLAYVYEQYRIVVPSDKISPDMKLALVSVEDKRFNSHDGVDWRGTMRAALTNNSAGEVRQGASTIDQQYIKNYQLLVLAKNEEQRRAATELSPTRKLREIRAALSLERALTLQFQEKDHLDEDAAHEKAKDEILTRYLNLVPFGNETYGIEAAARTYFGISANELDVAKSAMLAGMVQSSSLLNPYTNPDGVTERRNTVLDTLIKNVPARAAEFEAAKAQPLGVLPEPQHLPHNCIEANPNNVGFFCAYVLQYLEESGLSQEQIERDNLTIKTTLDPDVQASVQKAVNSVVDAKSSNIAGVESIVAPGQLNHKVLAMASSRSYGLDTDNHQTVQPEPFSMVGDGAGSVFKIFTVAAAMEKGLGTSATLDVPSFYQVKGMGDSKRPGCPATYYCVKNAGNYRGSMSITDALATSPNTAFVKLLSQVGVAPAVDMAIRLGMSSYAEPGTSGHGDMSLADMFKKENLGSFTLGPTAVNPLELSNVAATLASHGRWCPPTPIEEVRDRSGKKIELHEKSCKQTVASGLADTLANALSKDDLPPGTSAAPAAAAGWHLPVSAKTGTTETHRSSAFLAFTNHYAGASLAYGDTKTPGEICVGATLYTCGDGNLYGANVAPMWYKAMAPIAEKFGPISLPDPDPFYVQGSPKSHIPNVIGQLKDDAVRQLKDLDFPVTVVTDYRWEPKDTVISQTPPGGGNSVVPGVAVTIHVSDGNAPPPPPPPPEEDDGGLGDFGTHDSEEDSGGGGDQGPP</sequence>
<comment type="catalytic activity">
    <reaction evidence="7">
        <text>Preferential cleavage: (Ac)2-L-Lys-D-Ala-|-D-Ala. Also transpeptidation of peptidyl-alanyl moieties that are N-acyl substituents of D-alanine.</text>
        <dbReference type="EC" id="3.4.16.4"/>
    </reaction>
</comment>
<dbReference type="InterPro" id="IPR012338">
    <property type="entry name" value="Beta-lactam/transpept-like"/>
</dbReference>
<keyword evidence="2" id="KW-0645">Protease</keyword>
<evidence type="ECO:0000256" key="8">
    <source>
        <dbReference type="ARBA" id="ARBA00049902"/>
    </source>
</evidence>
<dbReference type="Pfam" id="PF00905">
    <property type="entry name" value="Transpeptidase"/>
    <property type="match status" value="1"/>
</dbReference>
<dbReference type="AlphaFoldDB" id="D6ZF55"/>
<dbReference type="KEGG" id="srt:Srot_1106"/>
<dbReference type="PANTHER" id="PTHR32282:SF33">
    <property type="entry name" value="PEPTIDOGLYCAN GLYCOSYLTRANSFERASE"/>
    <property type="match status" value="1"/>
</dbReference>
<feature type="region of interest" description="Disordered" evidence="9">
    <location>
        <begin position="765"/>
        <end position="807"/>
    </location>
</feature>
<keyword evidence="6" id="KW-0511">Multifunctional enzyme</keyword>
<keyword evidence="5" id="KW-0378">Hydrolase</keyword>
<dbReference type="GO" id="GO:0008658">
    <property type="term" value="F:penicillin binding"/>
    <property type="evidence" value="ECO:0007669"/>
    <property type="project" value="InterPro"/>
</dbReference>
<keyword evidence="3" id="KW-0328">Glycosyltransferase</keyword>
<feature type="domain" description="PASTA" evidence="10">
    <location>
        <begin position="702"/>
        <end position="768"/>
    </location>
</feature>
<dbReference type="Pfam" id="PF03793">
    <property type="entry name" value="PASTA"/>
    <property type="match status" value="1"/>
</dbReference>
<dbReference type="SUPFAM" id="SSF53955">
    <property type="entry name" value="Lysozyme-like"/>
    <property type="match status" value="1"/>
</dbReference>
<evidence type="ECO:0000256" key="2">
    <source>
        <dbReference type="ARBA" id="ARBA00022670"/>
    </source>
</evidence>
<protein>
    <submittedName>
        <fullName evidence="11">Glycosyl transferase family 51</fullName>
    </submittedName>
</protein>
<name>D6ZF55_SEGRD</name>
<accession>D6ZF55</accession>
<comment type="catalytic activity">
    <reaction evidence="8">
        <text>[GlcNAc-(1-&gt;4)-Mur2Ac(oyl-L-Ala-gamma-D-Glu-L-Lys-D-Ala-D-Ala)](n)-di-trans,octa-cis-undecaprenyl diphosphate + beta-D-GlcNAc-(1-&gt;4)-Mur2Ac(oyl-L-Ala-gamma-D-Glu-L-Lys-D-Ala-D-Ala)-di-trans,octa-cis-undecaprenyl diphosphate = [GlcNAc-(1-&gt;4)-Mur2Ac(oyl-L-Ala-gamma-D-Glu-L-Lys-D-Ala-D-Ala)](n+1)-di-trans,octa-cis-undecaprenyl diphosphate + di-trans,octa-cis-undecaprenyl diphosphate + H(+)</text>
        <dbReference type="Rhea" id="RHEA:23708"/>
        <dbReference type="Rhea" id="RHEA-COMP:9602"/>
        <dbReference type="Rhea" id="RHEA-COMP:9603"/>
        <dbReference type="ChEBI" id="CHEBI:15378"/>
        <dbReference type="ChEBI" id="CHEBI:58405"/>
        <dbReference type="ChEBI" id="CHEBI:60033"/>
        <dbReference type="ChEBI" id="CHEBI:78435"/>
        <dbReference type="EC" id="2.4.99.28"/>
    </reaction>
</comment>
<dbReference type="GO" id="GO:0030288">
    <property type="term" value="C:outer membrane-bounded periplasmic space"/>
    <property type="evidence" value="ECO:0007669"/>
    <property type="project" value="TreeGrafter"/>
</dbReference>
<dbReference type="SUPFAM" id="SSF56601">
    <property type="entry name" value="beta-lactamase/transpeptidase-like"/>
    <property type="match status" value="1"/>
</dbReference>
<dbReference type="GO" id="GO:0009002">
    <property type="term" value="F:serine-type D-Ala-D-Ala carboxypeptidase activity"/>
    <property type="evidence" value="ECO:0007669"/>
    <property type="project" value="UniProtKB-EC"/>
</dbReference>
<dbReference type="InterPro" id="IPR001264">
    <property type="entry name" value="Glyco_trans_51"/>
</dbReference>
<evidence type="ECO:0000259" key="10">
    <source>
        <dbReference type="PROSITE" id="PS51178"/>
    </source>
</evidence>
<dbReference type="Gene3D" id="3.40.710.10">
    <property type="entry name" value="DD-peptidase/beta-lactamase superfamily"/>
    <property type="match status" value="1"/>
</dbReference>
<evidence type="ECO:0000313" key="11">
    <source>
        <dbReference type="EMBL" id="ADG97579.1"/>
    </source>
</evidence>
<dbReference type="eggNOG" id="COG0744">
    <property type="taxonomic scope" value="Bacteria"/>
</dbReference>
<evidence type="ECO:0000256" key="9">
    <source>
        <dbReference type="SAM" id="MobiDB-lite"/>
    </source>
</evidence>
<dbReference type="PANTHER" id="PTHR32282">
    <property type="entry name" value="BINDING PROTEIN TRANSPEPTIDASE, PUTATIVE-RELATED"/>
    <property type="match status" value="1"/>
</dbReference>
<dbReference type="STRING" id="640132.Srot_1106"/>
<dbReference type="InterPro" id="IPR050396">
    <property type="entry name" value="Glycosyltr_51/Transpeptidase"/>
</dbReference>
<dbReference type="InterPro" id="IPR001460">
    <property type="entry name" value="PCN-bd_Tpept"/>
</dbReference>
<evidence type="ECO:0000256" key="5">
    <source>
        <dbReference type="ARBA" id="ARBA00022801"/>
    </source>
</evidence>
<evidence type="ECO:0000256" key="1">
    <source>
        <dbReference type="ARBA" id="ARBA00022645"/>
    </source>
</evidence>
<evidence type="ECO:0000256" key="4">
    <source>
        <dbReference type="ARBA" id="ARBA00022679"/>
    </source>
</evidence>
<dbReference type="SMART" id="SM00740">
    <property type="entry name" value="PASTA"/>
    <property type="match status" value="1"/>
</dbReference>
<dbReference type="InterPro" id="IPR036950">
    <property type="entry name" value="PBP_transglycosylase"/>
</dbReference>
<dbReference type="Gene3D" id="1.10.3810.10">
    <property type="entry name" value="Biosynthetic peptidoglycan transglycosylase-like"/>
    <property type="match status" value="1"/>
</dbReference>
<keyword evidence="1" id="KW-0121">Carboxypeptidase</keyword>
<dbReference type="Gene3D" id="3.30.10.20">
    <property type="match status" value="1"/>
</dbReference>
<proteinExistence type="predicted"/>
<dbReference type="CAZy" id="GT51">
    <property type="family name" value="Glycosyltransferase Family 51"/>
</dbReference>
<dbReference type="HOGENOM" id="CLU_006354_2_6_11"/>
<dbReference type="eggNOG" id="COG2815">
    <property type="taxonomic scope" value="Bacteria"/>
</dbReference>
<dbReference type="GO" id="GO:0009252">
    <property type="term" value="P:peptidoglycan biosynthetic process"/>
    <property type="evidence" value="ECO:0007669"/>
    <property type="project" value="TreeGrafter"/>
</dbReference>
<dbReference type="InterPro" id="IPR005543">
    <property type="entry name" value="PASTA_dom"/>
</dbReference>
<evidence type="ECO:0000256" key="6">
    <source>
        <dbReference type="ARBA" id="ARBA00023268"/>
    </source>
</evidence>
<dbReference type="CDD" id="cd06577">
    <property type="entry name" value="PASTA_pknB"/>
    <property type="match status" value="1"/>
</dbReference>
<keyword evidence="12" id="KW-1185">Reference proteome</keyword>
<gene>
    <name evidence="11" type="ordered locus">Srot_1106</name>
</gene>
<keyword evidence="4 11" id="KW-0808">Transferase</keyword>
<dbReference type="EMBL" id="CP001958">
    <property type="protein sequence ID" value="ADG97579.1"/>
    <property type="molecule type" value="Genomic_DNA"/>
</dbReference>
<dbReference type="InterPro" id="IPR023346">
    <property type="entry name" value="Lysozyme-like_dom_sf"/>
</dbReference>
<evidence type="ECO:0000313" key="12">
    <source>
        <dbReference type="Proteomes" id="UP000002247"/>
    </source>
</evidence>
<dbReference type="GO" id="GO:0006508">
    <property type="term" value="P:proteolysis"/>
    <property type="evidence" value="ECO:0007669"/>
    <property type="project" value="UniProtKB-KW"/>
</dbReference>
<dbReference type="Pfam" id="PF00912">
    <property type="entry name" value="Transgly"/>
    <property type="match status" value="1"/>
</dbReference>
<dbReference type="GO" id="GO:0008955">
    <property type="term" value="F:peptidoglycan glycosyltransferase activity"/>
    <property type="evidence" value="ECO:0007669"/>
    <property type="project" value="UniProtKB-EC"/>
</dbReference>
<dbReference type="PROSITE" id="PS51178">
    <property type="entry name" value="PASTA"/>
    <property type="match status" value="1"/>
</dbReference>
<reference evidence="11 12" key="1">
    <citation type="journal article" date="2010" name="Stand. Genomic Sci.">
        <title>Complete genome sequence of Segniliparus rotundus type strain (CDC 1076).</title>
        <authorList>
            <person name="Sikorski J."/>
            <person name="Lapidus A."/>
            <person name="Copeland A."/>
            <person name="Misra M."/>
            <person name="Glavina Del Rio T."/>
            <person name="Nolan M."/>
            <person name="Lucas S."/>
            <person name="Chen F."/>
            <person name="Tice H."/>
            <person name="Cheng J.F."/>
            <person name="Jando M."/>
            <person name="Schneider S."/>
            <person name="Bruce D."/>
            <person name="Goodwin L."/>
            <person name="Pitluck S."/>
            <person name="Liolios K."/>
            <person name="Mikhailova N."/>
            <person name="Pati A."/>
            <person name="Ivanova N."/>
            <person name="Mavromatis K."/>
            <person name="Chen A."/>
            <person name="Palaniappan K."/>
            <person name="Chertkov O."/>
            <person name="Land M."/>
            <person name="Hauser L."/>
            <person name="Chang Y.J."/>
            <person name="Jeffries C.D."/>
            <person name="Brettin T."/>
            <person name="Detter J.C."/>
            <person name="Han C."/>
            <person name="Rohde M."/>
            <person name="Goker M."/>
            <person name="Bristow J."/>
            <person name="Eisen J.A."/>
            <person name="Markowitz V."/>
            <person name="Hugenholtz P."/>
            <person name="Kyrpides N.C."/>
            <person name="Klenk H.P."/>
        </authorList>
    </citation>
    <scope>NUCLEOTIDE SEQUENCE [LARGE SCALE GENOMIC DNA]</scope>
    <source>
        <strain evidence="12">ATCC BAA-972 / CDC 1076 / CIP 108378 / DSM 44985 / JCM 13578</strain>
    </source>
</reference>
<evidence type="ECO:0000256" key="3">
    <source>
        <dbReference type="ARBA" id="ARBA00022676"/>
    </source>
</evidence>
<evidence type="ECO:0000256" key="7">
    <source>
        <dbReference type="ARBA" id="ARBA00034000"/>
    </source>
</evidence>